<dbReference type="PATRIC" id="fig|69.6.peg.1580"/>
<dbReference type="EMBL" id="CP013140">
    <property type="protein sequence ID" value="ALN56957.1"/>
    <property type="molecule type" value="Genomic_DNA"/>
</dbReference>
<keyword evidence="1" id="KW-1133">Transmembrane helix</keyword>
<keyword evidence="1" id="KW-0472">Membrane</keyword>
<dbReference type="STRING" id="69.GLE_1600"/>
<keyword evidence="1" id="KW-0812">Transmembrane</keyword>
<dbReference type="KEGG" id="lez:GLE_1600"/>
<reference evidence="2 3" key="1">
    <citation type="submission" date="2015-11" db="EMBL/GenBank/DDBJ databases">
        <title>Genome sequences of Lysobacter enzymogenes strain C3 and Lysobacter antibioticus ATCC 29479.</title>
        <authorList>
            <person name="Kobayashi D.Y."/>
        </authorList>
    </citation>
    <scope>NUCLEOTIDE SEQUENCE [LARGE SCALE GENOMIC DNA]</scope>
    <source>
        <strain evidence="2 3">C3</strain>
    </source>
</reference>
<dbReference type="Proteomes" id="UP000061569">
    <property type="component" value="Chromosome"/>
</dbReference>
<name>A0A0S2DF58_LYSEN</name>
<evidence type="ECO:0000313" key="3">
    <source>
        <dbReference type="Proteomes" id="UP000061569"/>
    </source>
</evidence>
<feature type="transmembrane region" description="Helical" evidence="1">
    <location>
        <begin position="109"/>
        <end position="129"/>
    </location>
</feature>
<protein>
    <submittedName>
        <fullName evidence="2">Pathogenicity-related protein</fullName>
    </submittedName>
</protein>
<evidence type="ECO:0000313" key="2">
    <source>
        <dbReference type="EMBL" id="ALN56957.1"/>
    </source>
</evidence>
<sequence>MRQVFTSSRLENVEGVAQLLREAGIEVRVTNDRSYKGNRRSSFSYREDAGERPTVWVIRSEDQLRARDLLREAGLIDSTRGEQSHQAPYRFRSDAELARRPGDKRALRIKIGLLVCIAVAMGLALFQGIRTRPAATPAVEPAEAALATHAFDGSVAATPRALAQAVFAAQLAEADQPTQCLRVDRRDAPRPLLTALARPKLRLLPASQCEEIADEASGSRARDGQPAEVIEVHAFRPTSKDAGTVEYSAYHNRSVAVYKTLQVERVEGQWRVVKTVKTVRAMG</sequence>
<gene>
    <name evidence="2" type="ORF">GLE_1600</name>
</gene>
<dbReference type="AlphaFoldDB" id="A0A0S2DF58"/>
<accession>A0A0S2DF58</accession>
<evidence type="ECO:0000256" key="1">
    <source>
        <dbReference type="SAM" id="Phobius"/>
    </source>
</evidence>
<proteinExistence type="predicted"/>
<organism evidence="2 3">
    <name type="scientific">Lysobacter enzymogenes</name>
    <dbReference type="NCBI Taxonomy" id="69"/>
    <lineage>
        <taxon>Bacteria</taxon>
        <taxon>Pseudomonadati</taxon>
        <taxon>Pseudomonadota</taxon>
        <taxon>Gammaproteobacteria</taxon>
        <taxon>Lysobacterales</taxon>
        <taxon>Lysobacteraceae</taxon>
        <taxon>Lysobacter</taxon>
    </lineage>
</organism>